<evidence type="ECO:0000313" key="3">
    <source>
        <dbReference type="EMBL" id="NYI99194.1"/>
    </source>
</evidence>
<comment type="caution">
    <text evidence="2">The sequence shown here is derived from an EMBL/GenBank/DDBJ whole genome shotgun (WGS) entry which is preliminary data.</text>
</comment>
<dbReference type="Proteomes" id="UP000575985">
    <property type="component" value="Unassembled WGS sequence"/>
</dbReference>
<evidence type="ECO:0000313" key="2">
    <source>
        <dbReference type="EMBL" id="NYI98381.1"/>
    </source>
</evidence>
<proteinExistence type="predicted"/>
<sequence>MNTPAGQITAALDWMTTFLITPHPEIGRKGAVCPFVEPAMRGQTLRVEHRRVPAHATVDDIAALVDHMAEVFTTAHWKHPNRVLHALVVVVDGLPPDRTRVLDDAHPLVKPALVRRRLMLGQFHPHCPDTAARNPAFPVSRSPVPLLAMRHMAFHDVLFLHQDRAWFTSYAQAFGHRYRRGTIPDPLFTDLYTQACRRWGIPE</sequence>
<dbReference type="RefSeq" id="WP_179769538.1">
    <property type="nucleotide sequence ID" value="NZ_JACCFO010000001.1"/>
</dbReference>
<dbReference type="EMBL" id="JACCFO010000001">
    <property type="protein sequence ID" value="NYI99194.1"/>
    <property type="molecule type" value="Genomic_DNA"/>
</dbReference>
<dbReference type="AlphaFoldDB" id="A0A853BV61"/>
<feature type="domain" description="DUF6875" evidence="1">
    <location>
        <begin position="10"/>
        <end position="180"/>
    </location>
</feature>
<keyword evidence="4" id="KW-1185">Reference proteome</keyword>
<evidence type="ECO:0000259" key="1">
    <source>
        <dbReference type="Pfam" id="PF21780"/>
    </source>
</evidence>
<accession>A0A853BV61</accession>
<organism evidence="2 4">
    <name type="scientific">Streptomonospora nanhaiensis</name>
    <dbReference type="NCBI Taxonomy" id="1323731"/>
    <lineage>
        <taxon>Bacteria</taxon>
        <taxon>Bacillati</taxon>
        <taxon>Actinomycetota</taxon>
        <taxon>Actinomycetes</taxon>
        <taxon>Streptosporangiales</taxon>
        <taxon>Nocardiopsidaceae</taxon>
        <taxon>Streptomonospora</taxon>
    </lineage>
</organism>
<dbReference type="InterPro" id="IPR049240">
    <property type="entry name" value="DUF6875"/>
</dbReference>
<protein>
    <recommendedName>
        <fullName evidence="1">DUF6875 domain-containing protein</fullName>
    </recommendedName>
</protein>
<reference evidence="2 4" key="1">
    <citation type="submission" date="2020-07" db="EMBL/GenBank/DDBJ databases">
        <title>Sequencing the genomes of 1000 actinobacteria strains.</title>
        <authorList>
            <person name="Klenk H.-P."/>
        </authorList>
    </citation>
    <scope>NUCLEOTIDE SEQUENCE [LARGE SCALE GENOMIC DNA]</scope>
    <source>
        <strain evidence="2 4">DSM 45927</strain>
    </source>
</reference>
<gene>
    <name evidence="2" type="ORF">HNR12_004658</name>
    <name evidence="3" type="ORF">HNR12_005471</name>
</gene>
<dbReference type="Pfam" id="PF21780">
    <property type="entry name" value="DUF6875"/>
    <property type="match status" value="1"/>
</dbReference>
<evidence type="ECO:0000313" key="4">
    <source>
        <dbReference type="Proteomes" id="UP000575985"/>
    </source>
</evidence>
<name>A0A853BV61_9ACTN</name>
<dbReference type="EMBL" id="JACCFO010000001">
    <property type="protein sequence ID" value="NYI98381.1"/>
    <property type="molecule type" value="Genomic_DNA"/>
</dbReference>